<feature type="compositionally biased region" description="Polar residues" evidence="1">
    <location>
        <begin position="210"/>
        <end position="220"/>
    </location>
</feature>
<accession>A0ABU9Y903</accession>
<dbReference type="EMBL" id="JBDIME010000026">
    <property type="protein sequence ID" value="MEN2792277.1"/>
    <property type="molecule type" value="Genomic_DNA"/>
</dbReference>
<feature type="compositionally biased region" description="Basic and acidic residues" evidence="1">
    <location>
        <begin position="166"/>
        <end position="180"/>
    </location>
</feature>
<sequence length="220" mass="23965">MVSHVSVLLMKSRPLKADLAAMLNRASLEGALAFAVMAAAFRCSADRLRCYRITAKTRLKRLIEQRNISNKTSEKAPEKISFAVLSLFRPDNSVKSGSVRSLDPSTASGHGDRRHEEVIRAEAQRRRESVGAETPRAEGAASPSATKGREGPPSGKPLSASAPPRENQKEGDFTRRREGAKSVCTGGTVSRSSRPHHALRDEMERAFPSRATSSRLRAFA</sequence>
<evidence type="ECO:0000313" key="3">
    <source>
        <dbReference type="Proteomes" id="UP001419910"/>
    </source>
</evidence>
<reference evidence="2 3" key="1">
    <citation type="submission" date="2024-05" db="EMBL/GenBank/DDBJ databases">
        <authorList>
            <person name="Liu Q."/>
            <person name="Xin Y.-H."/>
        </authorList>
    </citation>
    <scope>NUCLEOTIDE SEQUENCE [LARGE SCALE GENOMIC DNA]</scope>
    <source>
        <strain evidence="2 3">CGMCC 1.10181</strain>
    </source>
</reference>
<feature type="compositionally biased region" description="Basic and acidic residues" evidence="1">
    <location>
        <begin position="110"/>
        <end position="130"/>
    </location>
</feature>
<keyword evidence="3" id="KW-1185">Reference proteome</keyword>
<protein>
    <submittedName>
        <fullName evidence="2">Uncharacterized protein</fullName>
    </submittedName>
</protein>
<comment type="caution">
    <text evidence="2">The sequence shown here is derived from an EMBL/GenBank/DDBJ whole genome shotgun (WGS) entry which is preliminary data.</text>
</comment>
<evidence type="ECO:0000313" key="2">
    <source>
        <dbReference type="EMBL" id="MEN2792277.1"/>
    </source>
</evidence>
<organism evidence="2 3">
    <name type="scientific">Sphingomonas oligophenolica</name>
    <dbReference type="NCBI Taxonomy" id="301154"/>
    <lineage>
        <taxon>Bacteria</taxon>
        <taxon>Pseudomonadati</taxon>
        <taxon>Pseudomonadota</taxon>
        <taxon>Alphaproteobacteria</taxon>
        <taxon>Sphingomonadales</taxon>
        <taxon>Sphingomonadaceae</taxon>
        <taxon>Sphingomonas</taxon>
    </lineage>
</organism>
<dbReference type="Proteomes" id="UP001419910">
    <property type="component" value="Unassembled WGS sequence"/>
</dbReference>
<name>A0ABU9Y903_9SPHN</name>
<feature type="region of interest" description="Disordered" evidence="1">
    <location>
        <begin position="94"/>
        <end position="220"/>
    </location>
</feature>
<feature type="compositionally biased region" description="Basic and acidic residues" evidence="1">
    <location>
        <begin position="198"/>
        <end position="207"/>
    </location>
</feature>
<evidence type="ECO:0000256" key="1">
    <source>
        <dbReference type="SAM" id="MobiDB-lite"/>
    </source>
</evidence>
<feature type="compositionally biased region" description="Polar residues" evidence="1">
    <location>
        <begin position="94"/>
        <end position="108"/>
    </location>
</feature>
<proteinExistence type="predicted"/>
<gene>
    <name evidence="2" type="ORF">ABC974_21780</name>
</gene>
<dbReference type="RefSeq" id="WP_343893017.1">
    <property type="nucleotide sequence ID" value="NZ_BAAAEH010000067.1"/>
</dbReference>